<comment type="caution">
    <text evidence="2">The sequence shown here is derived from an EMBL/GenBank/DDBJ whole genome shotgun (WGS) entry which is preliminary data.</text>
</comment>
<name>A0A3M9X3M6_9HYPH</name>
<evidence type="ECO:0000256" key="1">
    <source>
        <dbReference type="SAM" id="MobiDB-lite"/>
    </source>
</evidence>
<dbReference type="Proteomes" id="UP000275436">
    <property type="component" value="Unassembled WGS sequence"/>
</dbReference>
<dbReference type="AlphaFoldDB" id="A0A3M9X3M6"/>
<evidence type="ECO:0000313" key="2">
    <source>
        <dbReference type="EMBL" id="RNJ42352.1"/>
    </source>
</evidence>
<feature type="compositionally biased region" description="Basic residues" evidence="1">
    <location>
        <begin position="67"/>
        <end position="79"/>
    </location>
</feature>
<dbReference type="EMBL" id="QKOD01000011">
    <property type="protein sequence ID" value="RNJ42352.1"/>
    <property type="molecule type" value="Genomic_DNA"/>
</dbReference>
<sequence length="79" mass="8609">MARVQNLSDEIVKEPETAGAEIPRKRLDSRNVHQAPVCPKTAGARPKGDRPLGDIFPATQSDARPVAGKKRRPTNRPGE</sequence>
<proteinExistence type="predicted"/>
<feature type="region of interest" description="Disordered" evidence="1">
    <location>
        <begin position="1"/>
        <end position="79"/>
    </location>
</feature>
<organism evidence="2 3">
    <name type="scientific">Mesorhizobium japonicum</name>
    <dbReference type="NCBI Taxonomy" id="2066070"/>
    <lineage>
        <taxon>Bacteria</taxon>
        <taxon>Pseudomonadati</taxon>
        <taxon>Pseudomonadota</taxon>
        <taxon>Alphaproteobacteria</taxon>
        <taxon>Hyphomicrobiales</taxon>
        <taxon>Phyllobacteriaceae</taxon>
        <taxon>Mesorhizobium</taxon>
    </lineage>
</organism>
<accession>A0A3M9X3M6</accession>
<gene>
    <name evidence="2" type="ORF">DNR46_28475</name>
</gene>
<protein>
    <submittedName>
        <fullName evidence="2">Uncharacterized protein</fullName>
    </submittedName>
</protein>
<evidence type="ECO:0000313" key="3">
    <source>
        <dbReference type="Proteomes" id="UP000275436"/>
    </source>
</evidence>
<feature type="compositionally biased region" description="Basic and acidic residues" evidence="1">
    <location>
        <begin position="10"/>
        <end position="31"/>
    </location>
</feature>
<reference evidence="2 3" key="1">
    <citation type="journal article" date="2018" name="Mol. Plant Microbe Interact.">
        <title>Taxonomically Different Co-Microsymbionts of a Relict Legume, Oxytropis popoviana, Have Complementary Sets of Symbiotic Genes and Together Increase the Efficiency of Plant Nodulation.</title>
        <authorList>
            <person name="Safronova V."/>
            <person name="Belimov A."/>
            <person name="Sazanova A."/>
            <person name="Chirak E."/>
            <person name="Verkhozina A."/>
            <person name="Kuznetsova I."/>
            <person name="Andronov E."/>
            <person name="Puhalsky J."/>
            <person name="Tikhonovich I."/>
        </authorList>
    </citation>
    <scope>NUCLEOTIDE SEQUENCE [LARGE SCALE GENOMIC DNA]</scope>
    <source>
        <strain evidence="2 3">Opo-235</strain>
    </source>
</reference>